<dbReference type="Proteomes" id="UP000271624">
    <property type="component" value="Unassembled WGS sequence"/>
</dbReference>
<evidence type="ECO:0000313" key="1">
    <source>
        <dbReference type="EMBL" id="RUS92676.1"/>
    </source>
</evidence>
<dbReference type="EMBL" id="RSCL01000071">
    <property type="protein sequence ID" value="RUS92676.1"/>
    <property type="molecule type" value="Genomic_DNA"/>
</dbReference>
<protein>
    <submittedName>
        <fullName evidence="1">Uncharacterized protein</fullName>
    </submittedName>
</protein>
<dbReference type="RefSeq" id="WP_127087735.1">
    <property type="nucleotide sequence ID" value="NZ_RSCL01000071.1"/>
</dbReference>
<sequence length="486" mass="55370">METFETGVNCAWTGHKFRANERGMKCLNPNCPRVMKISAWNERRRCFCGSTNAVEAIAFSSINPVQTQANIEQIHLTFTDIENSRIETFEAGVKCPYTMHTFASGERGMKCLNPSCQRVMTISAWNEKRHCFCRSTDAVEAIATTSHPTNLTINRQVTRIPIDWRDTTPANTSTSSTNPINLGNTNTHIGQFSTSNQTNINTNISNNTNNPSTNSSNLSLKLLKLVGVGAFLLFVTYTTPLKNLINPLFWQSLVSQEKFQVFKSNRKSPDKFLQDYYSLINNREYSTAWNRLSANFKNNKLVNEAGYTSYTNYWKTIERVEVLDTNIELNTEENARVYVQARYFIKDKNKSVDEAHRLFLVWDKKNSSWLIDSPRNLETLLRKVPKITNSSQLRALNRQIYNKINPAWTNRSSLTQDWTYRVGVVADGTVVGYEALSKEANYAAGQTPLPNLLYGSDKRDGIINEPIALFRVTFRKQGLLEVSPWL</sequence>
<reference evidence="1" key="1">
    <citation type="submission" date="2018-12" db="EMBL/GenBank/DDBJ databases">
        <authorList>
            <person name="Will S."/>
            <person name="Neumann-Schaal M."/>
            <person name="Henke P."/>
        </authorList>
    </citation>
    <scope>NUCLEOTIDE SEQUENCE</scope>
    <source>
        <strain evidence="1">PCC 7102</strain>
    </source>
</reference>
<dbReference type="AlphaFoldDB" id="A0A3S1AI09"/>
<evidence type="ECO:0000313" key="2">
    <source>
        <dbReference type="Proteomes" id="UP000271624"/>
    </source>
</evidence>
<comment type="caution">
    <text evidence="1">The sequence shown here is derived from an EMBL/GenBank/DDBJ whole genome shotgun (WGS) entry which is preliminary data.</text>
</comment>
<keyword evidence="2" id="KW-1185">Reference proteome</keyword>
<gene>
    <name evidence="1" type="ORF">DSM106972_098500</name>
</gene>
<dbReference type="OrthoDB" id="518119at2"/>
<name>A0A3S1AI09_9CYAN</name>
<accession>A0A3S1AI09</accession>
<proteinExistence type="predicted"/>
<reference evidence="1" key="2">
    <citation type="journal article" date="2019" name="Genome Biol. Evol.">
        <title>Day and night: Metabolic profiles and evolutionary relationships of six axenic non-marine cyanobacteria.</title>
        <authorList>
            <person name="Will S.E."/>
            <person name="Henke P."/>
            <person name="Boedeker C."/>
            <person name="Huang S."/>
            <person name="Brinkmann H."/>
            <person name="Rohde M."/>
            <person name="Jarek M."/>
            <person name="Friedl T."/>
            <person name="Seufert S."/>
            <person name="Schumacher M."/>
            <person name="Overmann J."/>
            <person name="Neumann-Schaal M."/>
            <person name="Petersen J."/>
        </authorList>
    </citation>
    <scope>NUCLEOTIDE SEQUENCE [LARGE SCALE GENOMIC DNA]</scope>
    <source>
        <strain evidence="1">PCC 7102</strain>
    </source>
</reference>
<organism evidence="1 2">
    <name type="scientific">Dulcicalothrix desertica PCC 7102</name>
    <dbReference type="NCBI Taxonomy" id="232991"/>
    <lineage>
        <taxon>Bacteria</taxon>
        <taxon>Bacillati</taxon>
        <taxon>Cyanobacteriota</taxon>
        <taxon>Cyanophyceae</taxon>
        <taxon>Nostocales</taxon>
        <taxon>Calotrichaceae</taxon>
        <taxon>Dulcicalothrix</taxon>
    </lineage>
</organism>